<evidence type="ECO:0000256" key="1">
    <source>
        <dbReference type="SAM" id="Coils"/>
    </source>
</evidence>
<dbReference type="SUPFAM" id="SSF52047">
    <property type="entry name" value="RNI-like"/>
    <property type="match status" value="1"/>
</dbReference>
<evidence type="ECO:0000313" key="3">
    <source>
        <dbReference type="Proteomes" id="UP000775547"/>
    </source>
</evidence>
<keyword evidence="3" id="KW-1185">Reference proteome</keyword>
<reference evidence="2" key="2">
    <citation type="submission" date="2021-10" db="EMBL/GenBank/DDBJ databases">
        <title>Phylogenomics reveals ancestral predisposition of the termite-cultivated fungus Termitomyces towards a domesticated lifestyle.</title>
        <authorList>
            <person name="Auxier B."/>
            <person name="Grum-Grzhimaylo A."/>
            <person name="Cardenas M.E."/>
            <person name="Lodge J.D."/>
            <person name="Laessoe T."/>
            <person name="Pedersen O."/>
            <person name="Smith M.E."/>
            <person name="Kuyper T.W."/>
            <person name="Franco-Molano E.A."/>
            <person name="Baroni T.J."/>
            <person name="Aanen D.K."/>
        </authorList>
    </citation>
    <scope>NUCLEOTIDE SEQUENCE</scope>
    <source>
        <strain evidence="2">AP01</strain>
        <tissue evidence="2">Mycelium</tissue>
    </source>
</reference>
<keyword evidence="1" id="KW-0175">Coiled coil</keyword>
<dbReference type="PANTHER" id="PTHR39472">
    <property type="entry name" value="EXPRESSED PROTEIN"/>
    <property type="match status" value="1"/>
</dbReference>
<gene>
    <name evidence="2" type="ORF">DXG03_003533</name>
</gene>
<proteinExistence type="predicted"/>
<dbReference type="PANTHER" id="PTHR39472:SF1">
    <property type="entry name" value="EXPRESSED PROTEIN"/>
    <property type="match status" value="1"/>
</dbReference>
<comment type="caution">
    <text evidence="2">The sequence shown here is derived from an EMBL/GenBank/DDBJ whole genome shotgun (WGS) entry which is preliminary data.</text>
</comment>
<reference evidence="2" key="1">
    <citation type="submission" date="2020-07" db="EMBL/GenBank/DDBJ databases">
        <authorList>
            <person name="Nieuwenhuis M."/>
            <person name="Van De Peppel L.J.J."/>
        </authorList>
    </citation>
    <scope>NUCLEOTIDE SEQUENCE</scope>
    <source>
        <strain evidence="2">AP01</strain>
        <tissue evidence="2">Mycelium</tissue>
    </source>
</reference>
<feature type="coiled-coil region" evidence="1">
    <location>
        <begin position="218"/>
        <end position="245"/>
    </location>
</feature>
<dbReference type="AlphaFoldDB" id="A0A9P7G7M0"/>
<dbReference type="Proteomes" id="UP000775547">
    <property type="component" value="Unassembled WGS sequence"/>
</dbReference>
<protein>
    <submittedName>
        <fullName evidence="2">Uncharacterized protein</fullName>
    </submittedName>
</protein>
<dbReference type="OrthoDB" id="3353982at2759"/>
<sequence>MDSEVLRVWQLVHELSDQLALNQKITATLQAQAGSLKTQAAHSGTGFALRRFNTDISKETFESELERMNAQIIIENQTLLHENKQLSMLLKEYEGTMETIMAKFRNHALAAQQHELTLTRHYEALLHTRETQSMTSDLASSTDMTQALQRLSHHLRGLLRSLAGELPDHSDPIYGMGGEADFEAGGFVDVAELEHLLEALDVRGSTGYLGTEGRGDWALERESEISRLERENEELRRLLAIDEESVVASGVTIDLERESGRYSTFLSSRRGPVLSEGFSPRPGYWDQQQQQLQQHQLQLQQQHQLQQQQQPYPLGGGAPLQRALDLQPGMRMGAQGQETWQVDADVLINLFRLLPNLETLNLRIGPNNFTPEHLEELFKHFMPKLTYLSLRFRPYVKKATYYQFLKGSYFDSTLLALSAWPPSPQGLPTLSIVQDPFTPDPKDVTQRFAQPIVFFRLDLHLSLLVHSQASSASLRFLRVRIPARPIVQPITVAYRNPNVQDAIARVPPPSIEFLDISTCSVSEADIETLLIHFRNLKHLVLDGCIGLLRGGSPQVLGQELEWWFALGRRCALVGVKKARDREKELKAWYDTLIRNAIAASSDAEATSVTDEPRRARRGRRGLATATITLRGSSSLPEAVHPRGPPLPVITGKKGAVLTAPKIHIVPPIPILRSISLFPTSTANTPAAVKSDARDRILAEFEKGWNDGIRVIWEKRARLGATFLRGPVEGLPKSRFLMFRQGREEEWGPQETGYEGLGDVEDTAENVFFRREGDTSRLGEVPVLCLAGIDVEAGEHTDGCGHAFARDIWMDN</sequence>
<dbReference type="EMBL" id="JABCKV010000210">
    <property type="protein sequence ID" value="KAG5642172.1"/>
    <property type="molecule type" value="Genomic_DNA"/>
</dbReference>
<name>A0A9P7G7M0_9AGAR</name>
<evidence type="ECO:0000313" key="2">
    <source>
        <dbReference type="EMBL" id="KAG5642172.1"/>
    </source>
</evidence>
<organism evidence="2 3">
    <name type="scientific">Asterophora parasitica</name>
    <dbReference type="NCBI Taxonomy" id="117018"/>
    <lineage>
        <taxon>Eukaryota</taxon>
        <taxon>Fungi</taxon>
        <taxon>Dikarya</taxon>
        <taxon>Basidiomycota</taxon>
        <taxon>Agaricomycotina</taxon>
        <taxon>Agaricomycetes</taxon>
        <taxon>Agaricomycetidae</taxon>
        <taxon>Agaricales</taxon>
        <taxon>Tricholomatineae</taxon>
        <taxon>Lyophyllaceae</taxon>
        <taxon>Asterophora</taxon>
    </lineage>
</organism>
<accession>A0A9P7G7M0</accession>